<proteinExistence type="predicted"/>
<evidence type="ECO:0000313" key="2">
    <source>
        <dbReference type="EMBL" id="BAP57829.1"/>
    </source>
</evidence>
<dbReference type="GO" id="GO:0071281">
    <property type="term" value="P:cellular response to iron ion"/>
    <property type="evidence" value="ECO:0007669"/>
    <property type="project" value="TreeGrafter"/>
</dbReference>
<organism evidence="2 3">
    <name type="scientific">Thioploca ingrica</name>
    <dbReference type="NCBI Taxonomy" id="40754"/>
    <lineage>
        <taxon>Bacteria</taxon>
        <taxon>Pseudomonadati</taxon>
        <taxon>Pseudomonadota</taxon>
        <taxon>Gammaproteobacteria</taxon>
        <taxon>Thiotrichales</taxon>
        <taxon>Thiotrichaceae</taxon>
        <taxon>Thioploca</taxon>
    </lineage>
</organism>
<dbReference type="InterPro" id="IPR050902">
    <property type="entry name" value="ABC_Transporter_SBP"/>
</dbReference>
<dbReference type="PANTHER" id="PTHR30535">
    <property type="entry name" value="VITAMIN B12-BINDING PROTEIN"/>
    <property type="match status" value="1"/>
</dbReference>
<dbReference type="Pfam" id="PF01497">
    <property type="entry name" value="Peripla_BP_2"/>
    <property type="match status" value="1"/>
</dbReference>
<gene>
    <name evidence="2" type="ORF">THII_3532</name>
</gene>
<reference evidence="2 3" key="1">
    <citation type="journal article" date="2014" name="ISME J.">
        <title>Ecophysiology of Thioploca ingrica as revealed by the complete genome sequence supplemented with proteomic evidence.</title>
        <authorList>
            <person name="Kojima H."/>
            <person name="Ogura Y."/>
            <person name="Yamamoto N."/>
            <person name="Togashi T."/>
            <person name="Mori H."/>
            <person name="Watanabe T."/>
            <person name="Nemoto F."/>
            <person name="Kurokawa K."/>
            <person name="Hayashi T."/>
            <person name="Fukui M."/>
        </authorList>
    </citation>
    <scope>NUCLEOTIDE SEQUENCE [LARGE SCALE GENOMIC DNA]</scope>
</reference>
<dbReference type="Gene3D" id="3.40.50.1980">
    <property type="entry name" value="Nitrogenase molybdenum iron protein domain"/>
    <property type="match status" value="2"/>
</dbReference>
<dbReference type="SUPFAM" id="SSF53807">
    <property type="entry name" value="Helical backbone' metal receptor"/>
    <property type="match status" value="1"/>
</dbReference>
<dbReference type="OrthoDB" id="9775594at2"/>
<dbReference type="KEGG" id="tig:THII_3532"/>
<dbReference type="AlphaFoldDB" id="A0A090AK05"/>
<feature type="domain" description="Fe/B12 periplasmic-binding" evidence="1">
    <location>
        <begin position="66"/>
        <end position="318"/>
    </location>
</feature>
<dbReference type="HOGENOM" id="CLU_038034_2_4_6"/>
<dbReference type="EMBL" id="AP014633">
    <property type="protein sequence ID" value="BAP57829.1"/>
    <property type="molecule type" value="Genomic_DNA"/>
</dbReference>
<name>A0A090AK05_9GAMM</name>
<dbReference type="InterPro" id="IPR002491">
    <property type="entry name" value="ABC_transptr_periplasmic_BD"/>
</dbReference>
<accession>A0A090AK05</accession>
<sequence length="318" mass="35401">MGRSQFILVLLVILLVAFFWGMQSKLLVHNPSSSPVITLPSEITPFPRKLYEATGEILLIPKRPQRIISQTLATDEILLAICPLERIIAVSTLALDPQYSNVIIPARQVAQSMGDNVERILSLQPDLILVASYTRAETLELLKTSAAPILRLTQFQRIEEIKNNIRLIGYAIGEEQRAADLIAQMSSEIQAILAQIPTTLQPPRVISYSLDHYTAGRYTTFDDIVKLIGAINIAAEQGIEQYAKVSDEQILTWQPQFIISYAQLGEFDQVYQQLLNNPAIAASEAGQAGRIIIVDNRYLLAVSQYIVKAIKVLADSLY</sequence>
<protein>
    <submittedName>
        <fullName evidence="2">ABC-type Fe3+-hydroxamate transport system, periplasmic component</fullName>
    </submittedName>
</protein>
<dbReference type="PANTHER" id="PTHR30535:SF34">
    <property type="entry name" value="MOLYBDATE-BINDING PROTEIN MOLA"/>
    <property type="match status" value="1"/>
</dbReference>
<dbReference type="Proteomes" id="UP000031623">
    <property type="component" value="Chromosome"/>
</dbReference>
<evidence type="ECO:0000313" key="3">
    <source>
        <dbReference type="Proteomes" id="UP000031623"/>
    </source>
</evidence>
<evidence type="ECO:0000259" key="1">
    <source>
        <dbReference type="PROSITE" id="PS50983"/>
    </source>
</evidence>
<dbReference type="STRING" id="40754.THII_3532"/>
<dbReference type="PROSITE" id="PS50983">
    <property type="entry name" value="FE_B12_PBP"/>
    <property type="match status" value="1"/>
</dbReference>
<keyword evidence="3" id="KW-1185">Reference proteome</keyword>